<feature type="signal peptide" evidence="1">
    <location>
        <begin position="1"/>
        <end position="29"/>
    </location>
</feature>
<protein>
    <submittedName>
        <fullName evidence="2">Uncharacterized protein</fullName>
    </submittedName>
</protein>
<dbReference type="PANTHER" id="PTHR33880:SF19">
    <property type="entry name" value="EXPRESSED PROTEIN"/>
    <property type="match status" value="1"/>
</dbReference>
<gene>
    <name evidence="2" type="ORF">AYBTSS11_LOCUS8135</name>
</gene>
<sequence>MLAMTSATDAVSFFFLFLFLQHSLSTAASDSISIPVPADWPNQFHSVLFINRSGNLQKTDLWYDWPNGRNFNIIQHQLGVLTYDLEWDNGTSFYYTLEPFNKTCKIIHFEVGILRPDWLNGANYLGQEYADNFLCNVWEKVDFITYYEDVLTRRPVKWIFYSGMVAHVITFEVGAVLEDEHWQAPVYCFGETENETLNKKNALLLESEDAVPGGSSLGMLMKGFPHYAYAK</sequence>
<dbReference type="InterPro" id="IPR038941">
    <property type="entry name" value="At4g14100-like"/>
</dbReference>
<evidence type="ECO:0000313" key="2">
    <source>
        <dbReference type="EMBL" id="CAJ1937635.1"/>
    </source>
</evidence>
<dbReference type="Proteomes" id="UP001189624">
    <property type="component" value="Chromosome 3"/>
</dbReference>
<name>A0AA86S0Z6_9FABA</name>
<keyword evidence="3" id="KW-1185">Reference proteome</keyword>
<dbReference type="Gramene" id="rna-AYBTSS11_LOCUS8135">
    <property type="protein sequence ID" value="CAJ1937635.1"/>
    <property type="gene ID" value="gene-AYBTSS11_LOCUS8135"/>
</dbReference>
<accession>A0AA86S0Z6</accession>
<feature type="chain" id="PRO_5041648849" evidence="1">
    <location>
        <begin position="30"/>
        <end position="231"/>
    </location>
</feature>
<evidence type="ECO:0000256" key="1">
    <source>
        <dbReference type="SAM" id="SignalP"/>
    </source>
</evidence>
<dbReference type="PANTHER" id="PTHR33880">
    <property type="entry name" value="EXPRESSED PROTEIN"/>
    <property type="match status" value="1"/>
</dbReference>
<keyword evidence="1" id="KW-0732">Signal</keyword>
<reference evidence="2" key="1">
    <citation type="submission" date="2023-10" db="EMBL/GenBank/DDBJ databases">
        <authorList>
            <person name="Domelevo Entfellner J.-B."/>
        </authorList>
    </citation>
    <scope>NUCLEOTIDE SEQUENCE</scope>
</reference>
<proteinExistence type="predicted"/>
<evidence type="ECO:0000313" key="3">
    <source>
        <dbReference type="Proteomes" id="UP001189624"/>
    </source>
</evidence>
<dbReference type="EMBL" id="OY731400">
    <property type="protein sequence ID" value="CAJ1937635.1"/>
    <property type="molecule type" value="Genomic_DNA"/>
</dbReference>
<dbReference type="AlphaFoldDB" id="A0AA86S0Z6"/>
<organism evidence="2 3">
    <name type="scientific">Sphenostylis stenocarpa</name>
    <dbReference type="NCBI Taxonomy" id="92480"/>
    <lineage>
        <taxon>Eukaryota</taxon>
        <taxon>Viridiplantae</taxon>
        <taxon>Streptophyta</taxon>
        <taxon>Embryophyta</taxon>
        <taxon>Tracheophyta</taxon>
        <taxon>Spermatophyta</taxon>
        <taxon>Magnoliopsida</taxon>
        <taxon>eudicotyledons</taxon>
        <taxon>Gunneridae</taxon>
        <taxon>Pentapetalae</taxon>
        <taxon>rosids</taxon>
        <taxon>fabids</taxon>
        <taxon>Fabales</taxon>
        <taxon>Fabaceae</taxon>
        <taxon>Papilionoideae</taxon>
        <taxon>50 kb inversion clade</taxon>
        <taxon>NPAAA clade</taxon>
        <taxon>indigoferoid/millettioid clade</taxon>
        <taxon>Phaseoleae</taxon>
        <taxon>Sphenostylis</taxon>
    </lineage>
</organism>